<evidence type="ECO:0000256" key="8">
    <source>
        <dbReference type="SAM" id="MobiDB-lite"/>
    </source>
</evidence>
<evidence type="ECO:0000256" key="4">
    <source>
        <dbReference type="ARBA" id="ARBA00016219"/>
    </source>
</evidence>
<dbReference type="GO" id="GO:0016853">
    <property type="term" value="F:isomerase activity"/>
    <property type="evidence" value="ECO:0007669"/>
    <property type="project" value="UniProtKB-KW"/>
</dbReference>
<keyword evidence="11" id="KW-0413">Isomerase</keyword>
<feature type="compositionally biased region" description="Polar residues" evidence="8">
    <location>
        <begin position="1"/>
        <end position="10"/>
    </location>
</feature>
<dbReference type="PRINTS" id="PR00084">
    <property type="entry name" value="MTLDHDRGNASE"/>
</dbReference>
<evidence type="ECO:0000256" key="2">
    <source>
        <dbReference type="ARBA" id="ARBA00011245"/>
    </source>
</evidence>
<dbReference type="NCBIfam" id="NF002652">
    <property type="entry name" value="PRK02318.2-5"/>
    <property type="match status" value="1"/>
</dbReference>
<evidence type="ECO:0000256" key="3">
    <source>
        <dbReference type="ARBA" id="ARBA00012939"/>
    </source>
</evidence>
<dbReference type="SUPFAM" id="SSF48179">
    <property type="entry name" value="6-phosphogluconate dehydrogenase C-terminal domain-like"/>
    <property type="match status" value="1"/>
</dbReference>
<evidence type="ECO:0000259" key="9">
    <source>
        <dbReference type="Pfam" id="PF01232"/>
    </source>
</evidence>
<comment type="caution">
    <text evidence="11">The sequence shown here is derived from an EMBL/GenBank/DDBJ whole genome shotgun (WGS) entry which is preliminary data.</text>
</comment>
<dbReference type="InterPro" id="IPR008927">
    <property type="entry name" value="6-PGluconate_DH-like_C_sf"/>
</dbReference>
<dbReference type="InterPro" id="IPR023028">
    <property type="entry name" value="Mannitol_1_phos_5_DH"/>
</dbReference>
<reference evidence="11" key="1">
    <citation type="submission" date="2021-12" db="EMBL/GenBank/DDBJ databases">
        <title>Black yeast isolated from Biological Soil Crust.</title>
        <authorList>
            <person name="Kurbessoian T."/>
        </authorList>
    </citation>
    <scope>NUCLEOTIDE SEQUENCE</scope>
    <source>
        <strain evidence="11">CCFEE 5208</strain>
    </source>
</reference>
<proteinExistence type="inferred from homology"/>
<name>A0AAN6JBN9_9PEZI</name>
<dbReference type="InterPro" id="IPR013131">
    <property type="entry name" value="Mannitol_DH_N"/>
</dbReference>
<dbReference type="Gene3D" id="1.10.1040.10">
    <property type="entry name" value="N-(1-d-carboxylethyl)-l-norvaline Dehydrogenase, domain 2"/>
    <property type="match status" value="1"/>
</dbReference>
<evidence type="ECO:0000313" key="11">
    <source>
        <dbReference type="EMBL" id="KAK0324185.1"/>
    </source>
</evidence>
<dbReference type="GO" id="GO:0008926">
    <property type="term" value="F:mannitol-1-phosphate 5-dehydrogenase activity"/>
    <property type="evidence" value="ECO:0007669"/>
    <property type="project" value="UniProtKB-EC"/>
</dbReference>
<dbReference type="InterPro" id="IPR000669">
    <property type="entry name" value="Mannitol_DH"/>
</dbReference>
<feature type="domain" description="Mannitol dehydrogenase C-terminal" evidence="10">
    <location>
        <begin position="304"/>
        <end position="452"/>
    </location>
</feature>
<dbReference type="GO" id="GO:0019592">
    <property type="term" value="P:mannitol catabolic process"/>
    <property type="evidence" value="ECO:0007669"/>
    <property type="project" value="TreeGrafter"/>
</dbReference>
<feature type="domain" description="Mannitol dehydrogenase N-terminal" evidence="9">
    <location>
        <begin position="104"/>
        <end position="291"/>
    </location>
</feature>
<dbReference type="SUPFAM" id="SSF51735">
    <property type="entry name" value="NAD(P)-binding Rossmann-fold domains"/>
    <property type="match status" value="1"/>
</dbReference>
<dbReference type="InterPro" id="IPR013118">
    <property type="entry name" value="Mannitol_DH_C"/>
</dbReference>
<evidence type="ECO:0000256" key="5">
    <source>
        <dbReference type="ARBA" id="ARBA00023002"/>
    </source>
</evidence>
<dbReference type="InterPro" id="IPR036291">
    <property type="entry name" value="NAD(P)-bd_dom_sf"/>
</dbReference>
<comment type="similarity">
    <text evidence="1">Belongs to the mannitol dehydrogenase family.</text>
</comment>
<comment type="catalytic activity">
    <reaction evidence="7">
        <text>D-mannitol 1-phosphate + NAD(+) = beta-D-fructose 6-phosphate + NADH + H(+)</text>
        <dbReference type="Rhea" id="RHEA:19661"/>
        <dbReference type="ChEBI" id="CHEBI:15378"/>
        <dbReference type="ChEBI" id="CHEBI:57540"/>
        <dbReference type="ChEBI" id="CHEBI:57634"/>
        <dbReference type="ChEBI" id="CHEBI:57945"/>
        <dbReference type="ChEBI" id="CHEBI:61381"/>
        <dbReference type="EC" id="1.1.1.17"/>
    </reaction>
</comment>
<keyword evidence="6" id="KW-0520">NAD</keyword>
<dbReference type="NCBIfam" id="NF002647">
    <property type="entry name" value="PRK02318.1-3"/>
    <property type="match status" value="1"/>
</dbReference>
<dbReference type="PANTHER" id="PTHR30524:SF0">
    <property type="entry name" value="ALTRONATE OXIDOREDUCTASE-RELATED"/>
    <property type="match status" value="1"/>
</dbReference>
<dbReference type="HAMAP" id="MF_00196">
    <property type="entry name" value="Mannitol_dehydrog"/>
    <property type="match status" value="1"/>
</dbReference>
<evidence type="ECO:0000256" key="6">
    <source>
        <dbReference type="ARBA" id="ARBA00023027"/>
    </source>
</evidence>
<evidence type="ECO:0000313" key="12">
    <source>
        <dbReference type="Proteomes" id="UP001168146"/>
    </source>
</evidence>
<dbReference type="Proteomes" id="UP001168146">
    <property type="component" value="Unassembled WGS sequence"/>
</dbReference>
<gene>
    <name evidence="11" type="primary">MPD1_2</name>
    <name evidence="11" type="ORF">LTR82_004622</name>
</gene>
<dbReference type="AlphaFoldDB" id="A0AAN6JBN9"/>
<dbReference type="GO" id="GO:0005829">
    <property type="term" value="C:cytosol"/>
    <property type="evidence" value="ECO:0007669"/>
    <property type="project" value="TreeGrafter"/>
</dbReference>
<sequence length="488" mass="54242">MAASPDSTGLSPAHLNRPVDPSMSSRGRDTPTTSALSTKQTAARISQNILICPQRTANNNFTKHQTVTKALRSHYTPTRLTVSRASSFTTPSSHERLNMPGKKGIHFGGGNIGRGFVAEFLHNSGYEVVFVDVMDNLIETLQKTPEYTVTEIGPDGETKFTIDNYRAINSKHEMEKVIEEIATADTVTCAVGPNILKFIAAPIAKGINNRKKSEPLAVIACENAIGATDTLRGFIEKELSEETKANIKDKARFANSAIDRIVPIQPEGSGMNVMIEKFYEWCVESKPFEPASPPDIKGVHYVEDLQPYIERKLFTVNTGHATAAYYGHNKGKQYIHEVLEDKELHDIVQNVLKETAHLITKKHDHISKKEQQDYVQNIVKRISNPVLKDNVERVGRAPLRKLSRKERFIGPAAHLAEMGEKYDCLLGSIEMCLRFQNVEGDEESAELAKKLKSMGAKEATQDITGLEPNHPLFNDVQKLVEKVQGESK</sequence>
<feature type="compositionally biased region" description="Polar residues" evidence="8">
    <location>
        <begin position="22"/>
        <end position="41"/>
    </location>
</feature>
<evidence type="ECO:0000256" key="7">
    <source>
        <dbReference type="ARBA" id="ARBA00048615"/>
    </source>
</evidence>
<keyword evidence="5 11" id="KW-0560">Oxidoreductase</keyword>
<evidence type="ECO:0000256" key="1">
    <source>
        <dbReference type="ARBA" id="ARBA00006541"/>
    </source>
</evidence>
<dbReference type="EMBL" id="JASUXU010000010">
    <property type="protein sequence ID" value="KAK0324185.1"/>
    <property type="molecule type" value="Genomic_DNA"/>
</dbReference>
<dbReference type="Gene3D" id="3.40.50.720">
    <property type="entry name" value="NAD(P)-binding Rossmann-like Domain"/>
    <property type="match status" value="1"/>
</dbReference>
<organism evidence="11 12">
    <name type="scientific">Friedmanniomyces endolithicus</name>
    <dbReference type="NCBI Taxonomy" id="329885"/>
    <lineage>
        <taxon>Eukaryota</taxon>
        <taxon>Fungi</taxon>
        <taxon>Dikarya</taxon>
        <taxon>Ascomycota</taxon>
        <taxon>Pezizomycotina</taxon>
        <taxon>Dothideomycetes</taxon>
        <taxon>Dothideomycetidae</taxon>
        <taxon>Mycosphaerellales</taxon>
        <taxon>Teratosphaeriaceae</taxon>
        <taxon>Friedmanniomyces</taxon>
    </lineage>
</organism>
<evidence type="ECO:0000259" key="10">
    <source>
        <dbReference type="Pfam" id="PF08125"/>
    </source>
</evidence>
<comment type="subunit">
    <text evidence="2">Monomer.</text>
</comment>
<dbReference type="PANTHER" id="PTHR30524">
    <property type="entry name" value="MANNITOL-1-PHOSPHATE 5-DEHYDROGENASE"/>
    <property type="match status" value="1"/>
</dbReference>
<dbReference type="InterPro" id="IPR013328">
    <property type="entry name" value="6PGD_dom2"/>
</dbReference>
<dbReference type="EC" id="1.1.1.17" evidence="3"/>
<dbReference type="Pfam" id="PF08125">
    <property type="entry name" value="Mannitol_dh_C"/>
    <property type="match status" value="1"/>
</dbReference>
<protein>
    <recommendedName>
        <fullName evidence="4">Mannitol-1-phosphate 5-dehydrogenase</fullName>
        <ecNumber evidence="3">1.1.1.17</ecNumber>
    </recommendedName>
</protein>
<accession>A0AAN6JBN9</accession>
<dbReference type="Pfam" id="PF01232">
    <property type="entry name" value="Mannitol_dh"/>
    <property type="match status" value="1"/>
</dbReference>
<feature type="region of interest" description="Disordered" evidence="8">
    <location>
        <begin position="1"/>
        <end position="41"/>
    </location>
</feature>